<dbReference type="SUPFAM" id="SSF55781">
    <property type="entry name" value="GAF domain-like"/>
    <property type="match status" value="1"/>
</dbReference>
<dbReference type="PROSITE" id="PS51077">
    <property type="entry name" value="HTH_ICLR"/>
    <property type="match status" value="1"/>
</dbReference>
<gene>
    <name evidence="6" type="ORF">GKO32_13305</name>
</gene>
<dbReference type="PROSITE" id="PS51078">
    <property type="entry name" value="ICLR_ED"/>
    <property type="match status" value="1"/>
</dbReference>
<dbReference type="AlphaFoldDB" id="A0A6N7YSN2"/>
<dbReference type="InterPro" id="IPR050707">
    <property type="entry name" value="HTH_MetabolicPath_Reg"/>
</dbReference>
<proteinExistence type="predicted"/>
<dbReference type="GO" id="GO:0003700">
    <property type="term" value="F:DNA-binding transcription factor activity"/>
    <property type="evidence" value="ECO:0007669"/>
    <property type="project" value="TreeGrafter"/>
</dbReference>
<evidence type="ECO:0000256" key="2">
    <source>
        <dbReference type="ARBA" id="ARBA00023125"/>
    </source>
</evidence>
<organism evidence="6 7">
    <name type="scientific">Amycolatopsis pithecellobii</name>
    <dbReference type="NCBI Taxonomy" id="664692"/>
    <lineage>
        <taxon>Bacteria</taxon>
        <taxon>Bacillati</taxon>
        <taxon>Actinomycetota</taxon>
        <taxon>Actinomycetes</taxon>
        <taxon>Pseudonocardiales</taxon>
        <taxon>Pseudonocardiaceae</taxon>
        <taxon>Amycolatopsis</taxon>
    </lineage>
</organism>
<accession>A0A6N7YSN2</accession>
<evidence type="ECO:0000256" key="1">
    <source>
        <dbReference type="ARBA" id="ARBA00023015"/>
    </source>
</evidence>
<dbReference type="RefSeq" id="WP_154757148.1">
    <property type="nucleotide sequence ID" value="NZ_WMBA01000016.1"/>
</dbReference>
<comment type="caution">
    <text evidence="6">The sequence shown here is derived from an EMBL/GenBank/DDBJ whole genome shotgun (WGS) entry which is preliminary data.</text>
</comment>
<keyword evidence="2" id="KW-0238">DNA-binding</keyword>
<dbReference type="InterPro" id="IPR005471">
    <property type="entry name" value="Tscrpt_reg_IclR_N"/>
</dbReference>
<evidence type="ECO:0000256" key="3">
    <source>
        <dbReference type="ARBA" id="ARBA00023163"/>
    </source>
</evidence>
<dbReference type="InterPro" id="IPR014757">
    <property type="entry name" value="Tscrpt_reg_IclR_C"/>
</dbReference>
<sequence length="282" mass="30718">MSSVRTGVASESSSPLVVPAPVEARPAYAITSVDNALRLVQILTRDGSVRVSEAAAELGVAKSTAHRLLGMLCYRGFACKDGDRLYRGGPALGSMRRGDSRQDDLCAVARPFLERVQREFNETVHLMVLRRTNVEFLTSLECNRSLRVSSRVGALMSAYRTSGGQALLAALDDAELARRFRDGPPDAGLEWEEVRRVLAAVRRRGYGINDGSTERGVVAIGACVRGPDREPVAALCISAPSLRLQRRHFPQAAQVLHRHIALLEAELARTSLDRPGPKRPAE</sequence>
<dbReference type="Pfam" id="PF01614">
    <property type="entry name" value="IclR_C"/>
    <property type="match status" value="1"/>
</dbReference>
<keyword evidence="3" id="KW-0804">Transcription</keyword>
<dbReference type="GO" id="GO:0003677">
    <property type="term" value="F:DNA binding"/>
    <property type="evidence" value="ECO:0007669"/>
    <property type="project" value="UniProtKB-KW"/>
</dbReference>
<dbReference type="GO" id="GO:0045892">
    <property type="term" value="P:negative regulation of DNA-templated transcription"/>
    <property type="evidence" value="ECO:0007669"/>
    <property type="project" value="TreeGrafter"/>
</dbReference>
<dbReference type="InterPro" id="IPR029016">
    <property type="entry name" value="GAF-like_dom_sf"/>
</dbReference>
<feature type="domain" description="IclR-ED" evidence="5">
    <location>
        <begin position="84"/>
        <end position="269"/>
    </location>
</feature>
<dbReference type="SMART" id="SM00346">
    <property type="entry name" value="HTH_ICLR"/>
    <property type="match status" value="1"/>
</dbReference>
<dbReference type="Proteomes" id="UP000440096">
    <property type="component" value="Unassembled WGS sequence"/>
</dbReference>
<dbReference type="PANTHER" id="PTHR30136:SF24">
    <property type="entry name" value="HTH-TYPE TRANSCRIPTIONAL REPRESSOR ALLR"/>
    <property type="match status" value="1"/>
</dbReference>
<protein>
    <submittedName>
        <fullName evidence="6">Helix-turn-helix domain-containing protein</fullName>
    </submittedName>
</protein>
<evidence type="ECO:0000259" key="5">
    <source>
        <dbReference type="PROSITE" id="PS51078"/>
    </source>
</evidence>
<feature type="domain" description="HTH iclR-type" evidence="4">
    <location>
        <begin position="30"/>
        <end position="90"/>
    </location>
</feature>
<keyword evidence="7" id="KW-1185">Reference proteome</keyword>
<dbReference type="OrthoDB" id="7274111at2"/>
<name>A0A6N7YSN2_9PSEU</name>
<dbReference type="PANTHER" id="PTHR30136">
    <property type="entry name" value="HELIX-TURN-HELIX TRANSCRIPTIONAL REGULATOR, ICLR FAMILY"/>
    <property type="match status" value="1"/>
</dbReference>
<dbReference type="SUPFAM" id="SSF46785">
    <property type="entry name" value="Winged helix' DNA-binding domain"/>
    <property type="match status" value="1"/>
</dbReference>
<reference evidence="6 7" key="1">
    <citation type="submission" date="2019-11" db="EMBL/GenBank/DDBJ databases">
        <title>Draft genome of Amycolatopsis RM579.</title>
        <authorList>
            <person name="Duangmal K."/>
            <person name="Mingma R."/>
        </authorList>
    </citation>
    <scope>NUCLEOTIDE SEQUENCE [LARGE SCALE GENOMIC DNA]</scope>
    <source>
        <strain evidence="6 7">RM579</strain>
    </source>
</reference>
<evidence type="ECO:0000259" key="4">
    <source>
        <dbReference type="PROSITE" id="PS51077"/>
    </source>
</evidence>
<dbReference type="InterPro" id="IPR036390">
    <property type="entry name" value="WH_DNA-bd_sf"/>
</dbReference>
<dbReference type="Gene3D" id="1.10.10.10">
    <property type="entry name" value="Winged helix-like DNA-binding domain superfamily/Winged helix DNA-binding domain"/>
    <property type="match status" value="1"/>
</dbReference>
<dbReference type="InterPro" id="IPR036388">
    <property type="entry name" value="WH-like_DNA-bd_sf"/>
</dbReference>
<keyword evidence="1" id="KW-0805">Transcription regulation</keyword>
<dbReference type="Pfam" id="PF09339">
    <property type="entry name" value="HTH_IclR"/>
    <property type="match status" value="1"/>
</dbReference>
<dbReference type="Gene3D" id="3.30.450.40">
    <property type="match status" value="1"/>
</dbReference>
<evidence type="ECO:0000313" key="7">
    <source>
        <dbReference type="Proteomes" id="UP000440096"/>
    </source>
</evidence>
<dbReference type="EMBL" id="WMBA01000016">
    <property type="protein sequence ID" value="MTD54948.1"/>
    <property type="molecule type" value="Genomic_DNA"/>
</dbReference>
<evidence type="ECO:0000313" key="6">
    <source>
        <dbReference type="EMBL" id="MTD54948.1"/>
    </source>
</evidence>